<feature type="region of interest" description="Disordered" evidence="1">
    <location>
        <begin position="1"/>
        <end position="28"/>
    </location>
</feature>
<dbReference type="EnsemblMetazoa" id="ACOM035435-RA">
    <property type="protein sequence ID" value="ACOM035435-PA.1"/>
    <property type="gene ID" value="ACOM035435"/>
</dbReference>
<dbReference type="Proteomes" id="UP000075882">
    <property type="component" value="Unassembled WGS sequence"/>
</dbReference>
<organism evidence="2">
    <name type="scientific">Anopheles coluzzii</name>
    <name type="common">African malaria mosquito</name>
    <dbReference type="NCBI Taxonomy" id="1518534"/>
    <lineage>
        <taxon>Eukaryota</taxon>
        <taxon>Metazoa</taxon>
        <taxon>Ecdysozoa</taxon>
        <taxon>Arthropoda</taxon>
        <taxon>Hexapoda</taxon>
        <taxon>Insecta</taxon>
        <taxon>Pterygota</taxon>
        <taxon>Neoptera</taxon>
        <taxon>Endopterygota</taxon>
        <taxon>Diptera</taxon>
        <taxon>Nematocera</taxon>
        <taxon>Culicoidea</taxon>
        <taxon>Culicidae</taxon>
        <taxon>Anophelinae</taxon>
        <taxon>Anopheles</taxon>
    </lineage>
</organism>
<evidence type="ECO:0000256" key="1">
    <source>
        <dbReference type="SAM" id="MobiDB-lite"/>
    </source>
</evidence>
<reference evidence="2" key="1">
    <citation type="submission" date="2022-08" db="UniProtKB">
        <authorList>
            <consortium name="EnsemblMetazoa"/>
        </authorList>
    </citation>
    <scope>IDENTIFICATION</scope>
</reference>
<sequence length="219" mass="24034">MLRNVRGTEPTENCAFGGEREPTTAATTADVCDRDSELVGTGFSNQRPQERPHTRALAHSSDAGFAYASLFPFAANVSLARSQPWLGRLLALPRWYQMVPKSGKLDPSRRLPSVATGPIDGARGKQWILGRLALIGLAGPGQKDIRMQCSAMRRGPGTRPDAVNHHVPSLARVNERSAGGWTANVCVWIYATVRRKMVRCYVDWLSVFPARLFHPTGGR</sequence>
<evidence type="ECO:0000313" key="2">
    <source>
        <dbReference type="EnsemblMetazoa" id="ACOM035435-PA.1"/>
    </source>
</evidence>
<protein>
    <submittedName>
        <fullName evidence="2">Uncharacterized protein</fullName>
    </submittedName>
</protein>
<dbReference type="AlphaFoldDB" id="A0A8W7PPA7"/>
<accession>A0A8W7PPA7</accession>
<name>A0A8W7PPA7_ANOCL</name>
<proteinExistence type="predicted"/>